<feature type="region of interest" description="Disordered" evidence="1">
    <location>
        <begin position="372"/>
        <end position="396"/>
    </location>
</feature>
<dbReference type="Pfam" id="PF01565">
    <property type="entry name" value="FAD_binding_4"/>
    <property type="match status" value="1"/>
</dbReference>
<proteinExistence type="predicted"/>
<dbReference type="InterPro" id="IPR016167">
    <property type="entry name" value="FAD-bd_PCMH_sub1"/>
</dbReference>
<feature type="compositionally biased region" description="Low complexity" evidence="1">
    <location>
        <begin position="1"/>
        <end position="20"/>
    </location>
</feature>
<dbReference type="Gene3D" id="3.30.43.10">
    <property type="entry name" value="Uridine Diphospho-n-acetylenolpyruvylglucosamine Reductase, domain 2"/>
    <property type="match status" value="1"/>
</dbReference>
<organism evidence="3 4">
    <name type="scientific">Skeletonema marinoi</name>
    <dbReference type="NCBI Taxonomy" id="267567"/>
    <lineage>
        <taxon>Eukaryota</taxon>
        <taxon>Sar</taxon>
        <taxon>Stramenopiles</taxon>
        <taxon>Ochrophyta</taxon>
        <taxon>Bacillariophyta</taxon>
        <taxon>Coscinodiscophyceae</taxon>
        <taxon>Thalassiosirophycidae</taxon>
        <taxon>Thalassiosirales</taxon>
        <taxon>Skeletonemataceae</taxon>
        <taxon>Skeletonema</taxon>
        <taxon>Skeletonema marinoi-dohrnii complex</taxon>
    </lineage>
</organism>
<dbReference type="Gene3D" id="3.30.465.10">
    <property type="match status" value="1"/>
</dbReference>
<feature type="domain" description="FAD-binding PCMH-type" evidence="2">
    <location>
        <begin position="43"/>
        <end position="214"/>
    </location>
</feature>
<dbReference type="GO" id="GO:0071949">
    <property type="term" value="F:FAD binding"/>
    <property type="evidence" value="ECO:0007669"/>
    <property type="project" value="InterPro"/>
</dbReference>
<dbReference type="InterPro" id="IPR036318">
    <property type="entry name" value="FAD-bd_PCMH-like_sf"/>
</dbReference>
<accession>A0AAD8YHF4</accession>
<evidence type="ECO:0000259" key="2">
    <source>
        <dbReference type="PROSITE" id="PS51387"/>
    </source>
</evidence>
<keyword evidence="3" id="KW-0560">Oxidoreductase</keyword>
<feature type="region of interest" description="Disordered" evidence="1">
    <location>
        <begin position="1"/>
        <end position="30"/>
    </location>
</feature>
<dbReference type="Proteomes" id="UP001224775">
    <property type="component" value="Unassembled WGS sequence"/>
</dbReference>
<dbReference type="InterPro" id="IPR016166">
    <property type="entry name" value="FAD-bd_PCMH"/>
</dbReference>
<dbReference type="InterPro" id="IPR010031">
    <property type="entry name" value="FAD_lactone_oxidase-like"/>
</dbReference>
<reference evidence="3" key="1">
    <citation type="submission" date="2023-06" db="EMBL/GenBank/DDBJ databases">
        <title>Survivors Of The Sea: Transcriptome response of Skeletonema marinoi to long-term dormancy.</title>
        <authorList>
            <person name="Pinder M.I.M."/>
            <person name="Kourtchenko O."/>
            <person name="Robertson E.K."/>
            <person name="Larsson T."/>
            <person name="Maumus F."/>
            <person name="Osuna-Cruz C.M."/>
            <person name="Vancaester E."/>
            <person name="Stenow R."/>
            <person name="Vandepoele K."/>
            <person name="Ploug H."/>
            <person name="Bruchert V."/>
            <person name="Godhe A."/>
            <person name="Topel M."/>
        </authorList>
    </citation>
    <scope>NUCLEOTIDE SEQUENCE</scope>
    <source>
        <strain evidence="3">R05AC</strain>
    </source>
</reference>
<comment type="caution">
    <text evidence="3">The sequence shown here is derived from an EMBL/GenBank/DDBJ whole genome shotgun (WGS) entry which is preliminary data.</text>
</comment>
<keyword evidence="4" id="KW-1185">Reference proteome</keyword>
<gene>
    <name evidence="3" type="ORF">QTG54_004537</name>
</gene>
<evidence type="ECO:0000313" key="4">
    <source>
        <dbReference type="Proteomes" id="UP001224775"/>
    </source>
</evidence>
<dbReference type="PANTHER" id="PTHR43762:SF1">
    <property type="entry name" value="D-ARABINONO-1,4-LACTONE OXIDASE"/>
    <property type="match status" value="1"/>
</dbReference>
<dbReference type="GO" id="GO:0016633">
    <property type="term" value="F:galactonolactone dehydrogenase activity"/>
    <property type="evidence" value="ECO:0007669"/>
    <property type="project" value="UniProtKB-EC"/>
</dbReference>
<dbReference type="EMBL" id="JATAAI010000006">
    <property type="protein sequence ID" value="KAK1745246.1"/>
    <property type="molecule type" value="Genomic_DNA"/>
</dbReference>
<protein>
    <submittedName>
        <fullName evidence="3">L-galactono-1,4-lactone dehydrogenase</fullName>
        <ecNumber evidence="3">1.3.2.3</ecNumber>
    </submittedName>
</protein>
<evidence type="ECO:0000313" key="3">
    <source>
        <dbReference type="EMBL" id="KAK1745246.1"/>
    </source>
</evidence>
<evidence type="ECO:0000256" key="1">
    <source>
        <dbReference type="SAM" id="MobiDB-lite"/>
    </source>
</evidence>
<dbReference type="SUPFAM" id="SSF56176">
    <property type="entry name" value="FAD-binding/transporter-associated domain-like"/>
    <property type="match status" value="1"/>
</dbReference>
<dbReference type="EC" id="1.3.2.3" evidence="3"/>
<sequence>MRQQPLPLLLGQPPHTNSSGSKEDIEEEEESTRILNWSGTHHVDLAPGTYHEPETQLELEALVADAYRKGQHIRPVGSALSPNGLAFDSRGMVCLSNLDKIVEINKDEMTVTVQAGARVSQVLDALRPHGLTLPNLASIAEQQIGGFVSVGAHGTGALIPPCDEFVTALTIVTPSENGVVKMTEATHGQLFRLARLGLGGLGILSVVVVTNDDENDLPLLGPGTEVSDGKGGKKKIVTAEDIKSKFSTDEQFKPLRDLLRKLLANKNDTSLDDDMINGMGFGDLRDVILASGNMLDPDHVKRCNKAEHAFWAKAGGIDLAPSDQKLQFDCGGQQWVYEVCFPSGTYGMPGTASIDFMEDLLKEIESSGLPAPAPIEQRWSSGSTSPLSPASVGPQVNDSYDSKNSLFSWVGVIMYLPSEDFDPTGYRRQFITESSKISIAS</sequence>
<dbReference type="PANTHER" id="PTHR43762">
    <property type="entry name" value="L-GULONOLACTONE OXIDASE"/>
    <property type="match status" value="1"/>
</dbReference>
<dbReference type="GO" id="GO:0016899">
    <property type="term" value="F:oxidoreductase activity, acting on the CH-OH group of donors, oxygen as acceptor"/>
    <property type="evidence" value="ECO:0007669"/>
    <property type="project" value="InterPro"/>
</dbReference>
<feature type="compositionally biased region" description="Low complexity" evidence="1">
    <location>
        <begin position="380"/>
        <end position="391"/>
    </location>
</feature>
<dbReference type="AlphaFoldDB" id="A0AAD8YHF4"/>
<dbReference type="InterPro" id="IPR006094">
    <property type="entry name" value="Oxid_FAD_bind_N"/>
</dbReference>
<name>A0AAD8YHF4_9STRA</name>
<dbReference type="PROSITE" id="PS51387">
    <property type="entry name" value="FAD_PCMH"/>
    <property type="match status" value="1"/>
</dbReference>
<dbReference type="InterPro" id="IPR016169">
    <property type="entry name" value="FAD-bd_PCMH_sub2"/>
</dbReference>